<dbReference type="SUPFAM" id="SSF52540">
    <property type="entry name" value="P-loop containing nucleoside triphosphate hydrolases"/>
    <property type="match status" value="1"/>
</dbReference>
<dbReference type="PROSITE" id="PS51998">
    <property type="entry name" value="DEK_C"/>
    <property type="match status" value="1"/>
</dbReference>
<feature type="domain" description="Cytochrome b5 heme-binding" evidence="18">
    <location>
        <begin position="1045"/>
        <end position="1105"/>
    </location>
</feature>
<accession>F4RJ63</accession>
<dbReference type="eggNOG" id="KOG2571">
    <property type="taxonomic scope" value="Eukaryota"/>
</dbReference>
<feature type="region of interest" description="Actin-binding" evidence="15">
    <location>
        <begin position="709"/>
        <end position="731"/>
    </location>
</feature>
<evidence type="ECO:0000256" key="14">
    <source>
        <dbReference type="ARBA" id="ARBA00023203"/>
    </source>
</evidence>
<evidence type="ECO:0000256" key="8">
    <source>
        <dbReference type="ARBA" id="ARBA00022840"/>
    </source>
</evidence>
<dbReference type="Gene3D" id="1.20.58.530">
    <property type="match status" value="1"/>
</dbReference>
<feature type="transmembrane region" description="Helical" evidence="17">
    <location>
        <begin position="1705"/>
        <end position="1726"/>
    </location>
</feature>
<dbReference type="HOGENOM" id="CLU_000192_0_2_1"/>
<evidence type="ECO:0000259" key="19">
    <source>
        <dbReference type="PROSITE" id="PS51456"/>
    </source>
</evidence>
<dbReference type="Pfam" id="PF08766">
    <property type="entry name" value="DEK_C"/>
    <property type="match status" value="1"/>
</dbReference>
<dbReference type="SMART" id="SM01117">
    <property type="entry name" value="Cyt-b5"/>
    <property type="match status" value="2"/>
</dbReference>
<dbReference type="InParanoid" id="F4RJ63"/>
<feature type="transmembrane region" description="Helical" evidence="17">
    <location>
        <begin position="982"/>
        <end position="1001"/>
    </location>
</feature>
<dbReference type="GO" id="GO:0004100">
    <property type="term" value="F:chitin synthase activity"/>
    <property type="evidence" value="ECO:0007669"/>
    <property type="project" value="UniProtKB-EC"/>
</dbReference>
<dbReference type="RefSeq" id="XP_007409039.1">
    <property type="nucleotide sequence ID" value="XM_007408977.1"/>
</dbReference>
<dbReference type="GO" id="GO:0030428">
    <property type="term" value="C:cell septum"/>
    <property type="evidence" value="ECO:0007669"/>
    <property type="project" value="TreeGrafter"/>
</dbReference>
<gene>
    <name evidence="21" type="ORF">MELLADRAFT_48052</name>
</gene>
<dbReference type="InterPro" id="IPR029044">
    <property type="entry name" value="Nucleotide-diphossugar_trans"/>
</dbReference>
<keyword evidence="5 21" id="KW-0808">Transferase</keyword>
<keyword evidence="3" id="KW-1003">Cell membrane</keyword>
<dbReference type="InterPro" id="IPR001609">
    <property type="entry name" value="Myosin_head_motor_dom-like"/>
</dbReference>
<dbReference type="Gene3D" id="1.20.120.720">
    <property type="entry name" value="Myosin VI head, motor domain, U50 subdomain"/>
    <property type="match status" value="1"/>
</dbReference>
<dbReference type="VEuPathDB" id="FungiDB:MELLADRAFT_48052"/>
<keyword evidence="8 15" id="KW-0067">ATP-binding</keyword>
<dbReference type="GO" id="GO:0006031">
    <property type="term" value="P:chitin biosynthetic process"/>
    <property type="evidence" value="ECO:0007669"/>
    <property type="project" value="TreeGrafter"/>
</dbReference>
<dbReference type="Pfam" id="PF00063">
    <property type="entry name" value="Myosin_head"/>
    <property type="match status" value="1"/>
</dbReference>
<organism evidence="22">
    <name type="scientific">Melampsora larici-populina (strain 98AG31 / pathotype 3-4-7)</name>
    <name type="common">Poplar leaf rust fungus</name>
    <dbReference type="NCBI Taxonomy" id="747676"/>
    <lineage>
        <taxon>Eukaryota</taxon>
        <taxon>Fungi</taxon>
        <taxon>Dikarya</taxon>
        <taxon>Basidiomycota</taxon>
        <taxon>Pucciniomycotina</taxon>
        <taxon>Pucciniomycetes</taxon>
        <taxon>Pucciniales</taxon>
        <taxon>Melampsoraceae</taxon>
        <taxon>Melampsora</taxon>
    </lineage>
</organism>
<evidence type="ECO:0000256" key="16">
    <source>
        <dbReference type="SAM" id="MobiDB-lite"/>
    </source>
</evidence>
<dbReference type="GeneID" id="18928490"/>
<evidence type="ECO:0000313" key="22">
    <source>
        <dbReference type="Proteomes" id="UP000001072"/>
    </source>
</evidence>
<evidence type="ECO:0000256" key="13">
    <source>
        <dbReference type="ARBA" id="ARBA00023180"/>
    </source>
</evidence>
<dbReference type="OrthoDB" id="370884at2759"/>
<feature type="binding site" evidence="15">
    <location>
        <begin position="150"/>
        <end position="157"/>
    </location>
    <ligand>
        <name>ATP</name>
        <dbReference type="ChEBI" id="CHEBI:30616"/>
    </ligand>
</feature>
<feature type="region of interest" description="Disordered" evidence="16">
    <location>
        <begin position="1"/>
        <end position="22"/>
    </location>
</feature>
<dbReference type="InterPro" id="IPR036400">
    <property type="entry name" value="Cyt_B5-like_heme/steroid_sf"/>
</dbReference>
<evidence type="ECO:0000256" key="12">
    <source>
        <dbReference type="ARBA" id="ARBA00023175"/>
    </source>
</evidence>
<dbReference type="InterPro" id="IPR014876">
    <property type="entry name" value="DEK_C"/>
</dbReference>
<dbReference type="PROSITE" id="PS50255">
    <property type="entry name" value="CYTOCHROME_B5_2"/>
    <property type="match status" value="1"/>
</dbReference>
<evidence type="ECO:0000256" key="10">
    <source>
        <dbReference type="ARBA" id="ARBA00023123"/>
    </source>
</evidence>
<evidence type="ECO:0000256" key="11">
    <source>
        <dbReference type="ARBA" id="ARBA00023136"/>
    </source>
</evidence>
<sequence>MSGHNNNPFAGSPRQSIAPTHIQDPTSLTDLCSLINSTNQPSGSPQQQQATADQFLNVLKGRFLSDLPYIWLSPRCIVSLATNKILSVNSDQSLNAYATDWRDCSEDRRQRVEQESGYGYGTGPHIWALAGKAYYYMRRTGGDQTILLSGESGSGKSEARRLSTRMITDLSSALPGKKGSKLVQQIPAAQFILDSFGNAFTSDNSNASRFGQYTELQFAENGKLCGLKTLEYYLERQRVIDRPASERNFHVFYYLAAGGSPEERAHLFLDQSPSTTGLVQLPGQALRGNTGNQGVQTFRYLSQSRNGASASSDASSFGQLKQAFKAIGFPKKGVASTCQLLAAILHLGNLEFAQDNGRNTEAASVSNTAVLDVVASFLGVRAEVLESTLTYQTRMVSGERCTVFLDPEGASANRDELARTLYGLLFTWLNETINQKLCKDDFATFIALVDLPGTQNHIGRGLSQGEGNNLDTFCFNLANERAHAFALNQLFVATRAEYATEEIQPHLLPDIETQFIDNSDLLRVLTHNPGGLVHIIDDQTRRKNKDDNTMLDAMARRWGNNSNFASKPADPRVDRPGNFTCSHYSGPVTYSVEGFLDQNRDVVSPDFVTLFAGSSASKRTSTLPSGSTNSFIRQLFASASLTTTTHPENESTIVAAQQLQRPMRAPSTRRKNRHDVPTEKAPVEDDPTVDTGKKDMTTKSVVAEFDASLVTLFETLVDTKTWFVWCLKTNETQLSNQFDARLVKQQIKFYNLAPLARRLKNEWMVSLETNDWWERYKACGPIGAENIRISLISDWSEKVDEVRKLMRWTEVDLCLGKFKVFMGDATFRQLEDRLRSLDTDEQRRYQEKASVQGLSHIDTSGDPYATGGAHSPNYYQAGFGANSSEIGLPLVSNAAGHPTHPGAYFDDDRKTVMTDTEGGYGSPMNDTETKSYVGTDRYAPSRNMFDGSGKPGGSEKQGLPDANTIHEEVAEEVGESSARKKWVILVWALTFFLPNFLLSWIGRMKRPDVRMAWREKLAINIMIWIVCGIAVFIIAIMGNLICPREYVFSSNELSSHSFTSDASNMLVAIRGEVFDLTSFAPLHYPSVVPTTAVQKYGGTDATNLFPVQVSALCTGDGNGISDWIILSGANTTSVEPNSVYHDFRAFNADSRPDWYYEQMYYLRYNYRRGFMGKTPKEIKSLARNSKRAIAILDGNVYDLTDYITVGPGIRTPTGTSPPSVDTQFMSPAVVQLFQQGAGGDITDQFNGLDLSATARQAQRTCLRNLFLIAKVDNRQSAQCQFSQYILLAFSIIMVSIIGFKFLAALQFGKARQPEDHEKFVVIQIPCYTEGEESLRKAIDSVTQLKYDDKRKLLFVVCDGMIIGSGNDRPTPRIVLDILGSDPNQEPEALSILSLGEGAKQHNMAKVYSGLYESGGHVVPYIVIAKCGKPSERSRPGNRGKRDSQMMLMRLFNRVHFDSPMSPCELELYHQIKNVIGVNPAFYEYVLMIDADTTVDKFCLNRMISAMMHDQRIIGLCGETSLANAKHSWTTMMQVYEYFISHHLAKAFESLFGSVTCLPGCFTLYRMRTSEHKPLLISNQIIQSYSVNRVDTLHMKNLLHLGEDRYLTTLLLKTFPSFKTTFIQDAFAKTIAPDEWKILLSQRRRWINSTIHNLAELLMIERLCGFCCFSMRFVVFIDLFSTLIQPVTVAYLAYLIYLVASSTGTIPMTSIIMIAAIYGLQALIFIFHRKFEHIGWMFVYLLAIPIFSFILPLYSFWKMDDFSWGNTRLVMGESGKTVVIHDEGKFDPSSIPLKTWQEYENELWERGSNKSIGSIIAGKDAAAREASLYGQETSYDPPMMGGHSRTGSPGLFDHNVDGRSLLSGYQGRGGSMMLGGGMGMGMPPAGYMDMGNQAGRAMSVHSFGGQGMMMGRNDSPGRVGSPFGLPAMNMTGGGMMGNTGSMMMGGVPNFMGDVGGMGSRRGSGVNLFSPRGGIPGDDQIIADIRSVLARADLNTITKKGVRQQLENMYGTELGEKKAFVNQAIEDQLN</sequence>
<feature type="transmembrane region" description="Helical" evidence="17">
    <location>
        <begin position="1284"/>
        <end position="1303"/>
    </location>
</feature>
<dbReference type="SUPFAM" id="SSF53448">
    <property type="entry name" value="Nucleotide-diphospho-sugar transferases"/>
    <property type="match status" value="1"/>
</dbReference>
<dbReference type="GO" id="GO:0003779">
    <property type="term" value="F:actin binding"/>
    <property type="evidence" value="ECO:0007669"/>
    <property type="project" value="UniProtKB-KW"/>
</dbReference>
<dbReference type="Gene3D" id="1.10.10.60">
    <property type="entry name" value="Homeodomain-like"/>
    <property type="match status" value="1"/>
</dbReference>
<dbReference type="Proteomes" id="UP000001072">
    <property type="component" value="Unassembled WGS sequence"/>
</dbReference>
<dbReference type="SUPFAM" id="SSF55856">
    <property type="entry name" value="Cytochrome b5-like heme/steroid binding domain"/>
    <property type="match status" value="1"/>
</dbReference>
<dbReference type="Gene3D" id="3.90.550.10">
    <property type="entry name" value="Spore Coat Polysaccharide Biosynthesis Protein SpsA, Chain A"/>
    <property type="match status" value="1"/>
</dbReference>
<evidence type="ECO:0000256" key="9">
    <source>
        <dbReference type="ARBA" id="ARBA00022989"/>
    </source>
</evidence>
<dbReference type="Gene3D" id="3.40.850.10">
    <property type="entry name" value="Kinesin motor domain"/>
    <property type="match status" value="1"/>
</dbReference>
<keyword evidence="14 15" id="KW-0009">Actin-binding</keyword>
<dbReference type="EC" id="2.4.1.16" evidence="2"/>
<dbReference type="GO" id="GO:0031505">
    <property type="term" value="P:fungal-type cell wall organization"/>
    <property type="evidence" value="ECO:0007669"/>
    <property type="project" value="TreeGrafter"/>
</dbReference>
<dbReference type="Pfam" id="PF03142">
    <property type="entry name" value="Chitin_synth_2"/>
    <property type="match status" value="1"/>
</dbReference>
<dbReference type="Pfam" id="PF00173">
    <property type="entry name" value="Cyt-b5"/>
    <property type="match status" value="1"/>
</dbReference>
<evidence type="ECO:0000256" key="5">
    <source>
        <dbReference type="ARBA" id="ARBA00022679"/>
    </source>
</evidence>
<dbReference type="PANTHER" id="PTHR22914">
    <property type="entry name" value="CHITIN SYNTHASE"/>
    <property type="match status" value="1"/>
</dbReference>
<feature type="transmembrane region" description="Helical" evidence="17">
    <location>
        <begin position="1733"/>
        <end position="1756"/>
    </location>
</feature>
<keyword evidence="11 17" id="KW-0472">Membrane</keyword>
<keyword evidence="22" id="KW-1185">Reference proteome</keyword>
<feature type="domain" description="DEK-C" evidence="20">
    <location>
        <begin position="1973"/>
        <end position="2028"/>
    </location>
</feature>
<proteinExistence type="inferred from homology"/>
<feature type="transmembrane region" description="Helical" evidence="17">
    <location>
        <begin position="1678"/>
        <end position="1699"/>
    </location>
</feature>
<dbReference type="InterPro" id="IPR027417">
    <property type="entry name" value="P-loop_NTPase"/>
</dbReference>
<evidence type="ECO:0000256" key="17">
    <source>
        <dbReference type="SAM" id="Phobius"/>
    </source>
</evidence>
<dbReference type="GO" id="GO:0005886">
    <property type="term" value="C:plasma membrane"/>
    <property type="evidence" value="ECO:0007669"/>
    <property type="project" value="UniProtKB-SubCell"/>
</dbReference>
<dbReference type="KEGG" id="mlr:MELLADRAFT_48052"/>
<dbReference type="EMBL" id="GL883103">
    <property type="protein sequence ID" value="EGG07707.1"/>
    <property type="molecule type" value="Genomic_DNA"/>
</dbReference>
<dbReference type="GO" id="GO:0003774">
    <property type="term" value="F:cytoskeletal motor activity"/>
    <property type="evidence" value="ECO:0007669"/>
    <property type="project" value="UniProtKB-UniRule"/>
</dbReference>
<dbReference type="eggNOG" id="KOG4229">
    <property type="taxonomic scope" value="Eukaryota"/>
</dbReference>
<dbReference type="SMART" id="SM00242">
    <property type="entry name" value="MYSc"/>
    <property type="match status" value="1"/>
</dbReference>
<feature type="compositionally biased region" description="Basic and acidic residues" evidence="16">
    <location>
        <begin position="674"/>
        <end position="683"/>
    </location>
</feature>
<dbReference type="GO" id="GO:0016459">
    <property type="term" value="C:myosin complex"/>
    <property type="evidence" value="ECO:0007669"/>
    <property type="project" value="UniProtKB-KW"/>
</dbReference>
<evidence type="ECO:0000259" key="18">
    <source>
        <dbReference type="PROSITE" id="PS50255"/>
    </source>
</evidence>
<comment type="subcellular location">
    <subcellularLocation>
        <location evidence="1">Cell membrane</location>
        <topology evidence="1">Multi-pass membrane protein</topology>
    </subcellularLocation>
</comment>
<dbReference type="GO" id="GO:0005524">
    <property type="term" value="F:ATP binding"/>
    <property type="evidence" value="ECO:0007669"/>
    <property type="project" value="UniProtKB-UniRule"/>
</dbReference>
<dbReference type="CDD" id="cd14879">
    <property type="entry name" value="MYSc_Myo17"/>
    <property type="match status" value="1"/>
</dbReference>
<dbReference type="InterPro" id="IPR004835">
    <property type="entry name" value="Chitin_synth"/>
</dbReference>
<evidence type="ECO:0000256" key="3">
    <source>
        <dbReference type="ARBA" id="ARBA00022475"/>
    </source>
</evidence>
<evidence type="ECO:0000259" key="20">
    <source>
        <dbReference type="PROSITE" id="PS51998"/>
    </source>
</evidence>
<keyword evidence="12 15" id="KW-0505">Motor protein</keyword>
<dbReference type="Gene3D" id="3.10.120.10">
    <property type="entry name" value="Cytochrome b5-like heme/steroid binding domain"/>
    <property type="match status" value="2"/>
</dbReference>
<dbReference type="Gene3D" id="1.10.10.820">
    <property type="match status" value="1"/>
</dbReference>
<dbReference type="STRING" id="747676.F4RJ63"/>
<keyword evidence="6 17" id="KW-0812">Transmembrane</keyword>
<feature type="region of interest" description="Disordered" evidence="16">
    <location>
        <begin position="656"/>
        <end position="694"/>
    </location>
</feature>
<dbReference type="PROSITE" id="PS51456">
    <property type="entry name" value="MYOSIN_MOTOR"/>
    <property type="match status" value="1"/>
</dbReference>
<evidence type="ECO:0000256" key="2">
    <source>
        <dbReference type="ARBA" id="ARBA00012543"/>
    </source>
</evidence>
<keyword evidence="13" id="KW-0325">Glycoprotein</keyword>
<name>F4RJ63_MELLP</name>
<dbReference type="PRINTS" id="PR00193">
    <property type="entry name" value="MYOSINHEAVY"/>
</dbReference>
<evidence type="ECO:0000256" key="1">
    <source>
        <dbReference type="ARBA" id="ARBA00004651"/>
    </source>
</evidence>
<evidence type="ECO:0000256" key="15">
    <source>
        <dbReference type="PROSITE-ProRule" id="PRU00782"/>
    </source>
</evidence>
<evidence type="ECO:0000256" key="4">
    <source>
        <dbReference type="ARBA" id="ARBA00022676"/>
    </source>
</evidence>
<protein>
    <recommendedName>
        <fullName evidence="2">chitin synthase</fullName>
        <ecNumber evidence="2">2.4.1.16</ecNumber>
    </recommendedName>
</protein>
<dbReference type="InterPro" id="IPR036961">
    <property type="entry name" value="Kinesin_motor_dom_sf"/>
</dbReference>
<dbReference type="SUPFAM" id="SSF109715">
    <property type="entry name" value="DEK C-terminal domain"/>
    <property type="match status" value="1"/>
</dbReference>
<keyword evidence="10 15" id="KW-0518">Myosin</keyword>
<keyword evidence="4" id="KW-0328">Glycosyltransferase</keyword>
<dbReference type="SMR" id="F4RJ63"/>
<keyword evidence="9 17" id="KW-1133">Transmembrane helix</keyword>
<feature type="transmembrane region" description="Helical" evidence="17">
    <location>
        <begin position="1021"/>
        <end position="1041"/>
    </location>
</feature>
<evidence type="ECO:0000313" key="21">
    <source>
        <dbReference type="EMBL" id="EGG07707.1"/>
    </source>
</evidence>
<keyword evidence="7 15" id="KW-0547">Nucleotide-binding</keyword>
<dbReference type="PANTHER" id="PTHR22914:SF45">
    <property type="entry name" value="CHITIN SYNTHASE"/>
    <property type="match status" value="1"/>
</dbReference>
<dbReference type="InterPro" id="IPR001199">
    <property type="entry name" value="Cyt_B5-like_heme/steroid-bd"/>
</dbReference>
<evidence type="ECO:0000256" key="7">
    <source>
        <dbReference type="ARBA" id="ARBA00022741"/>
    </source>
</evidence>
<dbReference type="InterPro" id="IPR036037">
    <property type="entry name" value="MYSc_Myo17"/>
</dbReference>
<reference evidence="22" key="1">
    <citation type="journal article" date="2011" name="Proc. Natl. Acad. Sci. U.S.A.">
        <title>Obligate biotrophy features unraveled by the genomic analysis of rust fungi.</title>
        <authorList>
            <person name="Duplessis S."/>
            <person name="Cuomo C.A."/>
            <person name="Lin Y.-C."/>
            <person name="Aerts A."/>
            <person name="Tisserant E."/>
            <person name="Veneault-Fourrey C."/>
            <person name="Joly D.L."/>
            <person name="Hacquard S."/>
            <person name="Amselem J."/>
            <person name="Cantarel B.L."/>
            <person name="Chiu R."/>
            <person name="Coutinho P.M."/>
            <person name="Feau N."/>
            <person name="Field M."/>
            <person name="Frey P."/>
            <person name="Gelhaye E."/>
            <person name="Goldberg J."/>
            <person name="Grabherr M.G."/>
            <person name="Kodira C.D."/>
            <person name="Kohler A."/>
            <person name="Kuees U."/>
            <person name="Lindquist E.A."/>
            <person name="Lucas S.M."/>
            <person name="Mago R."/>
            <person name="Mauceli E."/>
            <person name="Morin E."/>
            <person name="Murat C."/>
            <person name="Pangilinan J.L."/>
            <person name="Park R."/>
            <person name="Pearson M."/>
            <person name="Quesneville H."/>
            <person name="Rouhier N."/>
            <person name="Sakthikumar S."/>
            <person name="Salamov A.A."/>
            <person name="Schmutz J."/>
            <person name="Selles B."/>
            <person name="Shapiro H."/>
            <person name="Tanguay P."/>
            <person name="Tuskan G.A."/>
            <person name="Henrissat B."/>
            <person name="Van de Peer Y."/>
            <person name="Rouze P."/>
            <person name="Ellis J.G."/>
            <person name="Dodds P.N."/>
            <person name="Schein J.E."/>
            <person name="Zhong S."/>
            <person name="Hamelin R.C."/>
            <person name="Grigoriev I.V."/>
            <person name="Szabo L.J."/>
            <person name="Martin F."/>
        </authorList>
    </citation>
    <scope>NUCLEOTIDE SEQUENCE [LARGE SCALE GENOMIC DNA]</scope>
    <source>
        <strain evidence="22">98AG31 / pathotype 3-4-7</strain>
    </source>
</reference>
<comment type="similarity">
    <text evidence="15">Belongs to the TRAFAC class myosin-kinesin ATPase superfamily. Myosin family.</text>
</comment>
<evidence type="ECO:0000256" key="6">
    <source>
        <dbReference type="ARBA" id="ARBA00022692"/>
    </source>
</evidence>
<feature type="domain" description="Myosin motor" evidence="19">
    <location>
        <begin position="39"/>
        <end position="835"/>
    </location>
</feature>